<keyword evidence="2" id="KW-1185">Reference proteome</keyword>
<name>A0ABW9IYV4_STRGJ</name>
<reference evidence="1 2" key="1">
    <citation type="submission" date="2024-12" db="EMBL/GenBank/DDBJ databases">
        <title>Forecasting of Potato common scab and diversities of Pathogenic streptomyces spp. in china.</title>
        <authorList>
            <person name="Handique U."/>
            <person name="Wu J."/>
        </authorList>
    </citation>
    <scope>NUCLEOTIDE SEQUENCE [LARGE SCALE GENOMIC DNA]</scope>
    <source>
        <strain evidence="1 2">ZRIMU1585</strain>
    </source>
</reference>
<dbReference type="Proteomes" id="UP001631993">
    <property type="component" value="Unassembled WGS sequence"/>
</dbReference>
<evidence type="ECO:0000313" key="1">
    <source>
        <dbReference type="EMBL" id="MFM9653192.1"/>
    </source>
</evidence>
<gene>
    <name evidence="1" type="ORF">ACKI1S_44765</name>
</gene>
<accession>A0ABW9IYV4</accession>
<organism evidence="1 2">
    <name type="scientific">Streptomyces galilaeus</name>
    <dbReference type="NCBI Taxonomy" id="33899"/>
    <lineage>
        <taxon>Bacteria</taxon>
        <taxon>Bacillati</taxon>
        <taxon>Actinomycetota</taxon>
        <taxon>Actinomycetes</taxon>
        <taxon>Kitasatosporales</taxon>
        <taxon>Streptomycetaceae</taxon>
        <taxon>Streptomyces</taxon>
    </lineage>
</organism>
<evidence type="ECO:0000313" key="2">
    <source>
        <dbReference type="Proteomes" id="UP001631993"/>
    </source>
</evidence>
<sequence>MPETVVHTAGSTTVDHGDEIRKGSYLATDDECYANHLPLMWPDARMTEA</sequence>
<protein>
    <submittedName>
        <fullName evidence="1">Uncharacterized protein</fullName>
    </submittedName>
</protein>
<proteinExistence type="predicted"/>
<comment type="caution">
    <text evidence="1">The sequence shown here is derived from an EMBL/GenBank/DDBJ whole genome shotgun (WGS) entry which is preliminary data.</text>
</comment>
<dbReference type="EMBL" id="JBJVNE010000041">
    <property type="protein sequence ID" value="MFM9653192.1"/>
    <property type="molecule type" value="Genomic_DNA"/>
</dbReference>
<dbReference type="RefSeq" id="WP_369276771.1">
    <property type="nucleotide sequence ID" value="NZ_JBJVMW010000046.1"/>
</dbReference>